<evidence type="ECO:0000313" key="2">
    <source>
        <dbReference type="Proteomes" id="UP001501842"/>
    </source>
</evidence>
<dbReference type="Pfam" id="PF14078">
    <property type="entry name" value="DUF4259"/>
    <property type="match status" value="1"/>
</dbReference>
<sequence length="259" mass="28660">MLDGPFDSDEASDRLSELEKSQDVAGAMAEAFTAFLAVNRDYVQEAWGEEVLAIACLVAARVSGIAPDEEAHHWLDRNPFTVSPELRDLAAKAFDLATRKEDNHYGEDVDDDYWREFLDGLEPYRRSLAGEPQEPPSPFVPDFSGSPEWFVAHWATPYEGLEEDSAYARAAEALRRGVNASAAWLDWWRPAGLQELYVFCTLDDGEPVERISRGRATAEAWVDLGHTQHVPEEAVAADVRRVLAAVGDHLGLGPLPALP</sequence>
<evidence type="ECO:0000313" key="1">
    <source>
        <dbReference type="EMBL" id="GAA2726618.1"/>
    </source>
</evidence>
<accession>A0ABN3U8G8</accession>
<dbReference type="Proteomes" id="UP001501842">
    <property type="component" value="Unassembled WGS sequence"/>
</dbReference>
<protein>
    <submittedName>
        <fullName evidence="1">Uncharacterized protein</fullName>
    </submittedName>
</protein>
<gene>
    <name evidence="1" type="ORF">GCM10010439_29830</name>
</gene>
<dbReference type="InterPro" id="IPR025355">
    <property type="entry name" value="DUF4259"/>
</dbReference>
<organism evidence="1 2">
    <name type="scientific">Actinocorallia aurantiaca</name>
    <dbReference type="NCBI Taxonomy" id="46204"/>
    <lineage>
        <taxon>Bacteria</taxon>
        <taxon>Bacillati</taxon>
        <taxon>Actinomycetota</taxon>
        <taxon>Actinomycetes</taxon>
        <taxon>Streptosporangiales</taxon>
        <taxon>Thermomonosporaceae</taxon>
        <taxon>Actinocorallia</taxon>
    </lineage>
</organism>
<comment type="caution">
    <text evidence="1">The sequence shown here is derived from an EMBL/GenBank/DDBJ whole genome shotgun (WGS) entry which is preliminary data.</text>
</comment>
<dbReference type="EMBL" id="BAAATZ010000009">
    <property type="protein sequence ID" value="GAA2726618.1"/>
    <property type="molecule type" value="Genomic_DNA"/>
</dbReference>
<proteinExistence type="predicted"/>
<dbReference type="RefSeq" id="WP_344450952.1">
    <property type="nucleotide sequence ID" value="NZ_BAAATZ010000009.1"/>
</dbReference>
<keyword evidence="2" id="KW-1185">Reference proteome</keyword>
<name>A0ABN3U8G8_9ACTN</name>
<reference evidence="1 2" key="1">
    <citation type="journal article" date="2019" name="Int. J. Syst. Evol. Microbiol.">
        <title>The Global Catalogue of Microorganisms (GCM) 10K type strain sequencing project: providing services to taxonomists for standard genome sequencing and annotation.</title>
        <authorList>
            <consortium name="The Broad Institute Genomics Platform"/>
            <consortium name="The Broad Institute Genome Sequencing Center for Infectious Disease"/>
            <person name="Wu L."/>
            <person name="Ma J."/>
        </authorList>
    </citation>
    <scope>NUCLEOTIDE SEQUENCE [LARGE SCALE GENOMIC DNA]</scope>
    <source>
        <strain evidence="1 2">JCM 8201</strain>
    </source>
</reference>